<dbReference type="RefSeq" id="WP_053172861.1">
    <property type="nucleotide sequence ID" value="NZ_LFYT02000038.1"/>
</dbReference>
<reference evidence="1" key="1">
    <citation type="submission" date="2017-04" db="EMBL/GenBank/DDBJ databases">
        <title>Unexpected and diverse lifestyles within the genus Limnohabitans.</title>
        <authorList>
            <person name="Kasalicky V."/>
            <person name="Mehrshad M."/>
            <person name="Andrei S.-A."/>
            <person name="Salcher M."/>
            <person name="Kratochvilova H."/>
            <person name="Simek K."/>
            <person name="Ghai R."/>
        </authorList>
    </citation>
    <scope>NUCLEOTIDE SEQUENCE [LARGE SCALE GENOMIC DNA]</scope>
    <source>
        <strain evidence="1">II-D5</strain>
    </source>
</reference>
<sequence length="64" mass="7189">MQVLFIILNNQFSFAVLWRVEGVPKLASFGHGLPRFARNDKPVDEGVVACSDALQTWITTLRSQ</sequence>
<dbReference type="AlphaFoldDB" id="A0A2T7U8W8"/>
<dbReference type="STRING" id="1293045.H663_10695"/>
<gene>
    <name evidence="1" type="ORF">H663_018660</name>
</gene>
<dbReference type="EMBL" id="LFYT02000038">
    <property type="protein sequence ID" value="PVE41138.1"/>
    <property type="molecule type" value="Genomic_DNA"/>
</dbReference>
<keyword evidence="2" id="KW-1185">Reference proteome</keyword>
<comment type="caution">
    <text evidence="1">The sequence shown here is derived from an EMBL/GenBank/DDBJ whole genome shotgun (WGS) entry which is preliminary data.</text>
</comment>
<protein>
    <submittedName>
        <fullName evidence="1">Uncharacterized protein</fullName>
    </submittedName>
</protein>
<proteinExistence type="predicted"/>
<evidence type="ECO:0000313" key="2">
    <source>
        <dbReference type="Proteomes" id="UP000037507"/>
    </source>
</evidence>
<accession>A0A2T7U8W8</accession>
<name>A0A2T7U8W8_9BURK</name>
<organism evidence="1 2">
    <name type="scientific">Limnohabitans planktonicus II-D5</name>
    <dbReference type="NCBI Taxonomy" id="1293045"/>
    <lineage>
        <taxon>Bacteria</taxon>
        <taxon>Pseudomonadati</taxon>
        <taxon>Pseudomonadota</taxon>
        <taxon>Betaproteobacteria</taxon>
        <taxon>Burkholderiales</taxon>
        <taxon>Comamonadaceae</taxon>
        <taxon>Limnohabitans</taxon>
    </lineage>
</organism>
<dbReference type="Proteomes" id="UP000037507">
    <property type="component" value="Unassembled WGS sequence"/>
</dbReference>
<evidence type="ECO:0000313" key="1">
    <source>
        <dbReference type="EMBL" id="PVE41138.1"/>
    </source>
</evidence>